<dbReference type="Pfam" id="PF02630">
    <property type="entry name" value="SCO1-SenC"/>
    <property type="match status" value="1"/>
</dbReference>
<sequence length="276" mass="30339">MGRLTSLLLGLAFVFPAAAETPPLDAEVAYEYSQAAIGGATEDHVLTDHRGQPLRLAELRGRPLVVSLVFTSCATVCPITTDHLRYQILAARRAVGDDGFSVLTFGFDASGDTPAQLTGFAGTHRLLRLDDWHVASADATTTEAFLRELGFSFKTSARGFDHVTQTTILDADGRVYRQIYGEAFPLPVLVQPLKELVLGTRTRSVDPGALWDRINFLCTVYNPLTGAYRFDYGIFFGIFFGGVSLVLTGLVIFRLWLERHRAQRAAGPAQRNRRTS</sequence>
<keyword evidence="7" id="KW-1185">Reference proteome</keyword>
<organism evidence="6 7">
    <name type="scientific">Litoreibacter arenae DSM 19593</name>
    <dbReference type="NCBI Taxonomy" id="1123360"/>
    <lineage>
        <taxon>Bacteria</taxon>
        <taxon>Pseudomonadati</taxon>
        <taxon>Pseudomonadota</taxon>
        <taxon>Alphaproteobacteria</taxon>
        <taxon>Rhodobacterales</taxon>
        <taxon>Roseobacteraceae</taxon>
        <taxon>Litoreibacter</taxon>
    </lineage>
</organism>
<dbReference type="SUPFAM" id="SSF52833">
    <property type="entry name" value="Thioredoxin-like"/>
    <property type="match status" value="1"/>
</dbReference>
<dbReference type="InterPro" id="IPR003782">
    <property type="entry name" value="SCO1/SenC"/>
</dbReference>
<feature type="binding site" evidence="2">
    <location>
        <position position="73"/>
    </location>
    <ligand>
        <name>Cu cation</name>
        <dbReference type="ChEBI" id="CHEBI:23378"/>
    </ligand>
</feature>
<comment type="similarity">
    <text evidence="1">Belongs to the SCO1/2 family.</text>
</comment>
<evidence type="ECO:0000256" key="3">
    <source>
        <dbReference type="PIRSR" id="PIRSR603782-2"/>
    </source>
</evidence>
<dbReference type="Gene3D" id="3.40.30.10">
    <property type="entry name" value="Glutaredoxin"/>
    <property type="match status" value="1"/>
</dbReference>
<dbReference type="OrthoDB" id="5296507at2"/>
<dbReference type="HOGENOM" id="CLU_951945_0_0_5"/>
<evidence type="ECO:0008006" key="8">
    <source>
        <dbReference type="Google" id="ProtNLM"/>
    </source>
</evidence>
<evidence type="ECO:0000256" key="5">
    <source>
        <dbReference type="SAM" id="SignalP"/>
    </source>
</evidence>
<evidence type="ECO:0000256" key="1">
    <source>
        <dbReference type="ARBA" id="ARBA00010996"/>
    </source>
</evidence>
<keyword evidence="2" id="KW-0186">Copper</keyword>
<evidence type="ECO:0000313" key="7">
    <source>
        <dbReference type="Proteomes" id="UP000015351"/>
    </source>
</evidence>
<keyword evidence="4" id="KW-0472">Membrane</keyword>
<evidence type="ECO:0000256" key="2">
    <source>
        <dbReference type="PIRSR" id="PIRSR603782-1"/>
    </source>
</evidence>
<feature type="transmembrane region" description="Helical" evidence="4">
    <location>
        <begin position="232"/>
        <end position="257"/>
    </location>
</feature>
<protein>
    <recommendedName>
        <fullName evidence="8">SCO family protein</fullName>
    </recommendedName>
</protein>
<dbReference type="GO" id="GO:0046872">
    <property type="term" value="F:metal ion binding"/>
    <property type="evidence" value="ECO:0007669"/>
    <property type="project" value="UniProtKB-KW"/>
</dbReference>
<comment type="caution">
    <text evidence="6">The sequence shown here is derived from an EMBL/GenBank/DDBJ whole genome shotgun (WGS) entry which is preliminary data.</text>
</comment>
<keyword evidence="4" id="KW-1133">Transmembrane helix</keyword>
<feature type="signal peptide" evidence="5">
    <location>
        <begin position="1"/>
        <end position="19"/>
    </location>
</feature>
<dbReference type="RefSeq" id="WP_021102237.1">
    <property type="nucleotide sequence ID" value="NZ_KE557314.1"/>
</dbReference>
<dbReference type="STRING" id="1123360.thalar_02887"/>
<name>S9Q727_9RHOB</name>
<keyword evidence="2" id="KW-0479">Metal-binding</keyword>
<evidence type="ECO:0000256" key="4">
    <source>
        <dbReference type="SAM" id="Phobius"/>
    </source>
</evidence>
<dbReference type="CDD" id="cd02968">
    <property type="entry name" value="SCO"/>
    <property type="match status" value="1"/>
</dbReference>
<reference evidence="7" key="1">
    <citation type="journal article" date="2013" name="Stand. Genomic Sci.">
        <title>Genome sequence of the Litoreibacter arenae type strain (DSM 19593(T)), a member of the Roseobacter clade isolated from sea sand.</title>
        <authorList>
            <person name="Riedel T."/>
            <person name="Fiebig A."/>
            <person name="Petersen J."/>
            <person name="Gronow S."/>
            <person name="Kyrpides N.C."/>
            <person name="Goker M."/>
            <person name="Klenk H.P."/>
        </authorList>
    </citation>
    <scope>NUCLEOTIDE SEQUENCE [LARGE SCALE GENOMIC DNA]</scope>
    <source>
        <strain evidence="7">DSM 19593</strain>
    </source>
</reference>
<feature type="binding site" evidence="2">
    <location>
        <position position="77"/>
    </location>
    <ligand>
        <name>Cu cation</name>
        <dbReference type="ChEBI" id="CHEBI:23378"/>
    </ligand>
</feature>
<gene>
    <name evidence="6" type="ORF">thalar_02887</name>
</gene>
<dbReference type="EMBL" id="AONI01000015">
    <property type="protein sequence ID" value="EPX77166.1"/>
    <property type="molecule type" value="Genomic_DNA"/>
</dbReference>
<accession>S9Q727</accession>
<dbReference type="AlphaFoldDB" id="S9Q727"/>
<feature type="disulfide bond" description="Redox-active" evidence="3">
    <location>
        <begin position="73"/>
        <end position="77"/>
    </location>
</feature>
<keyword evidence="5" id="KW-0732">Signal</keyword>
<proteinExistence type="inferred from homology"/>
<evidence type="ECO:0000313" key="6">
    <source>
        <dbReference type="EMBL" id="EPX77166.1"/>
    </source>
</evidence>
<keyword evidence="3" id="KW-1015">Disulfide bond</keyword>
<dbReference type="InterPro" id="IPR036249">
    <property type="entry name" value="Thioredoxin-like_sf"/>
</dbReference>
<dbReference type="eggNOG" id="COG1999">
    <property type="taxonomic scope" value="Bacteria"/>
</dbReference>
<feature type="chain" id="PRO_5004554952" description="SCO family protein" evidence="5">
    <location>
        <begin position="20"/>
        <end position="276"/>
    </location>
</feature>
<dbReference type="Proteomes" id="UP000015351">
    <property type="component" value="Unassembled WGS sequence"/>
</dbReference>
<keyword evidence="4" id="KW-0812">Transmembrane</keyword>